<proteinExistence type="predicted"/>
<evidence type="ECO:0000259" key="5">
    <source>
        <dbReference type="Pfam" id="PF00931"/>
    </source>
</evidence>
<dbReference type="Pfam" id="PF18052">
    <property type="entry name" value="Rx_N"/>
    <property type="match status" value="1"/>
</dbReference>
<organism evidence="9">
    <name type="scientific">Fagus sylvatica</name>
    <name type="common">Beechnut</name>
    <dbReference type="NCBI Taxonomy" id="28930"/>
    <lineage>
        <taxon>Eukaryota</taxon>
        <taxon>Viridiplantae</taxon>
        <taxon>Streptophyta</taxon>
        <taxon>Embryophyta</taxon>
        <taxon>Tracheophyta</taxon>
        <taxon>Spermatophyta</taxon>
        <taxon>Magnoliopsida</taxon>
        <taxon>eudicotyledons</taxon>
        <taxon>Gunneridae</taxon>
        <taxon>Pentapetalae</taxon>
        <taxon>rosids</taxon>
        <taxon>fabids</taxon>
        <taxon>Fagales</taxon>
        <taxon>Fagaceae</taxon>
        <taxon>Fagus</taxon>
    </lineage>
</organism>
<dbReference type="Pfam" id="PF00931">
    <property type="entry name" value="NB-ARC"/>
    <property type="match status" value="1"/>
</dbReference>
<dbReference type="FunFam" id="1.10.10.10:FF:000322">
    <property type="entry name" value="Probable disease resistance protein At1g63360"/>
    <property type="match status" value="1"/>
</dbReference>
<sequence>MAEIAVNLVIRKLMPLLSKEANQLLGIHKEVAKIKDDLEYIRAFIKDADAMAEKEDKSNVVKLLVKQVQEVAERIEDVIEEYKFRLAQIQHDQKSRFRVFLQIAPHHVKRLKHRHKITSEIQNIKTLLCQIKKKIERYKFKEQGSSSNTKDVTWHDPQLAAHFIGEAEVVGIDDSSDKVIAWLVEGTSKLTTISVVGMGGLGKTTLAKKALDNHRVKEHFNCLIWITVSQSYNMEGLLKEMIKQYYKAMGPTAPEDIDTFNVISLITKLRQCLQNKRCVIVFDDVCNKEFWGSIMNIFPDDNDMGTRIITTTRDYVVASFCKEFSIVHIHEMQPLPPEKGMELFCKKAFKCSIFEGRFPPEFKQLCFEIVATCQGFPLAIVAIGGLLSTKEMVVSEWKNCHDNLSFELQSNSHFATIKKILSFGYHDLPYYLKSCFLYFGMYPENYSIRCSRLIKQWIAEGFVEEDGKGKTLEEVANEYLSELIRRSLVEVSTKSVDGKAKHCYIHDLLRELILSKIAESNFCQVLGKEDSRFRGKSRRLSINKCGDDVLKTNEKSQKGYRYPLSILFIDIQKGNQTGLLVGKFLRHGIASGQLLRLQILDLEGVYKPQLPDTIGDLIHLIYLGLRWTLLETIPSSIGNLLNLQSLDLKHTNIENLPSSIQRLQRLKYLYITESRIQPQLVGIFLKYLQSLKNLQTLKGVFLDSYTDPSMGLDEGLGGLINLRELELELQLIPSQQEYVVKHVMKLKHLQSLKLTSYPVEEELGKPLMLEPLSGLENLYRLDLSGLIDNPSIIINTNGLPQNLTRLTLFDSELINDPMPVLEKLHNLRSLYLNNRSYTGSSMVCSKGGFPRLRVLKMSFLFNLEELIVEEQTMQKLVEWEIVKCRCLKVLNGLENLKTLQQLKLTDMLQEFIATIEETKGKTWDNVAIIIRRPW</sequence>
<dbReference type="SUPFAM" id="SSF52058">
    <property type="entry name" value="L domain-like"/>
    <property type="match status" value="1"/>
</dbReference>
<dbReference type="InterPro" id="IPR038005">
    <property type="entry name" value="RX-like_CC"/>
</dbReference>
<dbReference type="SUPFAM" id="SSF52540">
    <property type="entry name" value="P-loop containing nucleoside triphosphate hydrolases"/>
    <property type="match status" value="1"/>
</dbReference>
<evidence type="ECO:0008006" key="10">
    <source>
        <dbReference type="Google" id="ProtNLM"/>
    </source>
</evidence>
<dbReference type="InterPro" id="IPR055414">
    <property type="entry name" value="LRR_R13L4/SHOC2-like"/>
</dbReference>
<evidence type="ECO:0000259" key="6">
    <source>
        <dbReference type="Pfam" id="PF18052"/>
    </source>
</evidence>
<dbReference type="Gene3D" id="3.40.50.300">
    <property type="entry name" value="P-loop containing nucleotide triphosphate hydrolases"/>
    <property type="match status" value="1"/>
</dbReference>
<dbReference type="InterPro" id="IPR027417">
    <property type="entry name" value="P-loop_NTPase"/>
</dbReference>
<evidence type="ECO:0000259" key="8">
    <source>
        <dbReference type="Pfam" id="PF23598"/>
    </source>
</evidence>
<keyword evidence="1" id="KW-0677">Repeat</keyword>
<dbReference type="Gene3D" id="1.20.5.4130">
    <property type="match status" value="1"/>
</dbReference>
<dbReference type="InterPro" id="IPR002182">
    <property type="entry name" value="NB-ARC"/>
</dbReference>
<dbReference type="Gene3D" id="1.10.8.430">
    <property type="entry name" value="Helical domain of apoptotic protease-activating factors"/>
    <property type="match status" value="1"/>
</dbReference>
<feature type="domain" description="NB-ARC" evidence="5">
    <location>
        <begin position="173"/>
        <end position="350"/>
    </location>
</feature>
<dbReference type="InterPro" id="IPR044974">
    <property type="entry name" value="Disease_R_plants"/>
</dbReference>
<feature type="domain" description="Disease resistance R13L4/SHOC-2-like LRR" evidence="8">
    <location>
        <begin position="597"/>
        <end position="905"/>
    </location>
</feature>
<evidence type="ECO:0000313" key="9">
    <source>
        <dbReference type="EMBL" id="SPD03328.1"/>
    </source>
</evidence>
<gene>
    <name evidence="9" type="ORF">FSB_LOCUS31210</name>
</gene>
<feature type="coiled-coil region" evidence="4">
    <location>
        <begin position="61"/>
        <end position="92"/>
    </location>
</feature>
<dbReference type="PANTHER" id="PTHR23155">
    <property type="entry name" value="DISEASE RESISTANCE PROTEIN RP"/>
    <property type="match status" value="1"/>
</dbReference>
<dbReference type="Gene3D" id="1.10.10.10">
    <property type="entry name" value="Winged helix-like DNA-binding domain superfamily/Winged helix DNA-binding domain"/>
    <property type="match status" value="1"/>
</dbReference>
<keyword evidence="3" id="KW-0611">Plant defense</keyword>
<accession>A0A2N9GV02</accession>
<dbReference type="PRINTS" id="PR00364">
    <property type="entry name" value="DISEASERSIST"/>
</dbReference>
<dbReference type="InterPro" id="IPR041118">
    <property type="entry name" value="Rx_N"/>
</dbReference>
<keyword evidence="4" id="KW-0175">Coiled coil</keyword>
<dbReference type="GO" id="GO:0043531">
    <property type="term" value="F:ADP binding"/>
    <property type="evidence" value="ECO:0007669"/>
    <property type="project" value="InterPro"/>
</dbReference>
<feature type="domain" description="Disease resistance N-terminal" evidence="6">
    <location>
        <begin position="5"/>
        <end position="97"/>
    </location>
</feature>
<dbReference type="InterPro" id="IPR036388">
    <property type="entry name" value="WH-like_DNA-bd_sf"/>
</dbReference>
<feature type="domain" description="Disease resistance protein winged helix" evidence="7">
    <location>
        <begin position="441"/>
        <end position="513"/>
    </location>
</feature>
<dbReference type="GO" id="GO:0098542">
    <property type="term" value="P:defense response to other organism"/>
    <property type="evidence" value="ECO:0007669"/>
    <property type="project" value="TreeGrafter"/>
</dbReference>
<evidence type="ECO:0000259" key="7">
    <source>
        <dbReference type="Pfam" id="PF23559"/>
    </source>
</evidence>
<protein>
    <recommendedName>
        <fullName evidence="10">NB-ARC domain-containing protein</fullName>
    </recommendedName>
</protein>
<dbReference type="InterPro" id="IPR032675">
    <property type="entry name" value="LRR_dom_sf"/>
</dbReference>
<reference evidence="9" key="1">
    <citation type="submission" date="2018-02" db="EMBL/GenBank/DDBJ databases">
        <authorList>
            <person name="Cohen D.B."/>
            <person name="Kent A.D."/>
        </authorList>
    </citation>
    <scope>NUCLEOTIDE SEQUENCE</scope>
</reference>
<dbReference type="Pfam" id="PF23559">
    <property type="entry name" value="WHD_DRP"/>
    <property type="match status" value="1"/>
</dbReference>
<evidence type="ECO:0000256" key="4">
    <source>
        <dbReference type="SAM" id="Coils"/>
    </source>
</evidence>
<dbReference type="CDD" id="cd14798">
    <property type="entry name" value="RX-CC_like"/>
    <property type="match status" value="1"/>
</dbReference>
<dbReference type="EMBL" id="OIVN01002402">
    <property type="protein sequence ID" value="SPD03328.1"/>
    <property type="molecule type" value="Genomic_DNA"/>
</dbReference>
<dbReference type="FunFam" id="3.40.50.300:FF:001091">
    <property type="entry name" value="Probable disease resistance protein At1g61300"/>
    <property type="match status" value="1"/>
</dbReference>
<dbReference type="InterPro" id="IPR058922">
    <property type="entry name" value="WHD_DRP"/>
</dbReference>
<evidence type="ECO:0000256" key="2">
    <source>
        <dbReference type="ARBA" id="ARBA00022741"/>
    </source>
</evidence>
<dbReference type="Gene3D" id="3.80.10.10">
    <property type="entry name" value="Ribonuclease Inhibitor"/>
    <property type="match status" value="1"/>
</dbReference>
<keyword evidence="2" id="KW-0547">Nucleotide-binding</keyword>
<dbReference type="InterPro" id="IPR042197">
    <property type="entry name" value="Apaf_helical"/>
</dbReference>
<evidence type="ECO:0000256" key="1">
    <source>
        <dbReference type="ARBA" id="ARBA00022737"/>
    </source>
</evidence>
<dbReference type="Pfam" id="PF23598">
    <property type="entry name" value="LRR_14"/>
    <property type="match status" value="1"/>
</dbReference>
<evidence type="ECO:0000256" key="3">
    <source>
        <dbReference type="ARBA" id="ARBA00022821"/>
    </source>
</evidence>
<name>A0A2N9GV02_FAGSY</name>
<dbReference type="PANTHER" id="PTHR23155:SF1052">
    <property type="entry name" value="DISEASE RESISTANCE PROTEIN RPM1"/>
    <property type="match status" value="1"/>
</dbReference>
<dbReference type="AlphaFoldDB" id="A0A2N9GV02"/>